<dbReference type="AlphaFoldDB" id="A0AA39IZU8"/>
<evidence type="ECO:0000313" key="1">
    <source>
        <dbReference type="EMBL" id="KAK0433493.1"/>
    </source>
</evidence>
<evidence type="ECO:0000313" key="2">
    <source>
        <dbReference type="Proteomes" id="UP001175211"/>
    </source>
</evidence>
<reference evidence="1" key="1">
    <citation type="submission" date="2023-06" db="EMBL/GenBank/DDBJ databases">
        <authorList>
            <consortium name="Lawrence Berkeley National Laboratory"/>
            <person name="Ahrendt S."/>
            <person name="Sahu N."/>
            <person name="Indic B."/>
            <person name="Wong-Bajracharya J."/>
            <person name="Merenyi Z."/>
            <person name="Ke H.-M."/>
            <person name="Monk M."/>
            <person name="Kocsube S."/>
            <person name="Drula E."/>
            <person name="Lipzen A."/>
            <person name="Balint B."/>
            <person name="Henrissat B."/>
            <person name="Andreopoulos B."/>
            <person name="Martin F.M."/>
            <person name="Harder C.B."/>
            <person name="Rigling D."/>
            <person name="Ford K.L."/>
            <person name="Foster G.D."/>
            <person name="Pangilinan J."/>
            <person name="Papanicolaou A."/>
            <person name="Barry K."/>
            <person name="LaButti K."/>
            <person name="Viragh M."/>
            <person name="Koriabine M."/>
            <person name="Yan M."/>
            <person name="Riley R."/>
            <person name="Champramary S."/>
            <person name="Plett K.L."/>
            <person name="Tsai I.J."/>
            <person name="Slot J."/>
            <person name="Sipos G."/>
            <person name="Plett J."/>
            <person name="Nagy L.G."/>
            <person name="Grigoriev I.V."/>
        </authorList>
    </citation>
    <scope>NUCLEOTIDE SEQUENCE</scope>
    <source>
        <strain evidence="1">CCBAS 213</strain>
    </source>
</reference>
<proteinExistence type="predicted"/>
<gene>
    <name evidence="1" type="ORF">EV420DRAFT_1690546</name>
</gene>
<protein>
    <submittedName>
        <fullName evidence="1">Uncharacterized protein</fullName>
    </submittedName>
</protein>
<dbReference type="GeneID" id="85362884"/>
<dbReference type="RefSeq" id="XP_060321538.1">
    <property type="nucleotide sequence ID" value="XM_060479336.1"/>
</dbReference>
<accession>A0AA39IZU8</accession>
<dbReference type="Proteomes" id="UP001175211">
    <property type="component" value="Unassembled WGS sequence"/>
</dbReference>
<name>A0AA39IZU8_ARMTA</name>
<dbReference type="EMBL" id="JAUEPS010000222">
    <property type="protein sequence ID" value="KAK0433493.1"/>
    <property type="molecule type" value="Genomic_DNA"/>
</dbReference>
<organism evidence="1 2">
    <name type="scientific">Armillaria tabescens</name>
    <name type="common">Ringless honey mushroom</name>
    <name type="synonym">Agaricus tabescens</name>
    <dbReference type="NCBI Taxonomy" id="1929756"/>
    <lineage>
        <taxon>Eukaryota</taxon>
        <taxon>Fungi</taxon>
        <taxon>Dikarya</taxon>
        <taxon>Basidiomycota</taxon>
        <taxon>Agaricomycotina</taxon>
        <taxon>Agaricomycetes</taxon>
        <taxon>Agaricomycetidae</taxon>
        <taxon>Agaricales</taxon>
        <taxon>Marasmiineae</taxon>
        <taxon>Physalacriaceae</taxon>
        <taxon>Desarmillaria</taxon>
    </lineage>
</organism>
<comment type="caution">
    <text evidence="1">The sequence shown here is derived from an EMBL/GenBank/DDBJ whole genome shotgun (WGS) entry which is preliminary data.</text>
</comment>
<sequence length="197" mass="21410">MSSTAPLPIRERCVDAGSVFCQCSRFTPYRDESQWHTLDQSRCICGHGIHAHADYLSPVVHQCPATCCVAFVQKTPQTQECTCTALLVDHKAVVNLYRIAPAITNNWEPYVGTSQSIVPSYSMNASNPVIPISSPNTAGALLHIQPVSAQAENVGFVTHHLQGLAPDSITPNATFSNHPDAVYDTTPNAGVWTWSYT</sequence>
<keyword evidence="2" id="KW-1185">Reference proteome</keyword>